<keyword evidence="3" id="KW-1185">Reference proteome</keyword>
<dbReference type="Proteomes" id="UP000597444">
    <property type="component" value="Unassembled WGS sequence"/>
</dbReference>
<dbReference type="InterPro" id="IPR027417">
    <property type="entry name" value="P-loop_NTPase"/>
</dbReference>
<protein>
    <recommendedName>
        <fullName evidence="1">AAA+ ATPase domain-containing protein</fullName>
    </recommendedName>
</protein>
<name>A0A8J3NAS7_9CHLR</name>
<evidence type="ECO:0000313" key="3">
    <source>
        <dbReference type="Proteomes" id="UP000597444"/>
    </source>
</evidence>
<dbReference type="GO" id="GO:0005524">
    <property type="term" value="F:ATP binding"/>
    <property type="evidence" value="ECO:0007669"/>
    <property type="project" value="InterPro"/>
</dbReference>
<dbReference type="PANTHER" id="PTHR42759">
    <property type="entry name" value="MOXR FAMILY PROTEIN"/>
    <property type="match status" value="1"/>
</dbReference>
<dbReference type="AlphaFoldDB" id="A0A8J3NAS7"/>
<dbReference type="InterPro" id="IPR003593">
    <property type="entry name" value="AAA+_ATPase"/>
</dbReference>
<feature type="domain" description="AAA+ ATPase" evidence="1">
    <location>
        <begin position="43"/>
        <end position="202"/>
    </location>
</feature>
<organism evidence="2 3">
    <name type="scientific">Reticulibacter mediterranei</name>
    <dbReference type="NCBI Taxonomy" id="2778369"/>
    <lineage>
        <taxon>Bacteria</taxon>
        <taxon>Bacillati</taxon>
        <taxon>Chloroflexota</taxon>
        <taxon>Ktedonobacteria</taxon>
        <taxon>Ktedonobacterales</taxon>
        <taxon>Reticulibacteraceae</taxon>
        <taxon>Reticulibacter</taxon>
    </lineage>
</organism>
<dbReference type="RefSeq" id="WP_220211301.1">
    <property type="nucleotide sequence ID" value="NZ_BNJK01000003.1"/>
</dbReference>
<dbReference type="SUPFAM" id="SSF52540">
    <property type="entry name" value="P-loop containing nucleoside triphosphate hydrolases"/>
    <property type="match status" value="1"/>
</dbReference>
<dbReference type="Gene3D" id="3.40.50.300">
    <property type="entry name" value="P-loop containing nucleotide triphosphate hydrolases"/>
    <property type="match status" value="1"/>
</dbReference>
<sequence>MKTNNDYAMFRRKLIAAGYEPLSQEPFLQGYLALQDLKENASQVSTLLFDGEPGAGKTYFAECVAKMLGAKLLRYQLTPNAGAEQLLYDLHFLRIIQGMAGVDVPKSPQDLFSSGILVQAFQESLHGPTLLLLDEFDKALPEVDSFLLGCLQDKAIHDPHIGSQPCDPANLLVIITKNDQRTLSNALMRRTRRVYLGFPHPDQECALLLKHIPTFPLQEARTLISLANKLRAQKEKALKVPSTPELIRCANDLLVAPAEVAGSVVEQWLVAFPQDRSLLKQSTAELAGLFKYASGR</sequence>
<evidence type="ECO:0000313" key="2">
    <source>
        <dbReference type="EMBL" id="GHP00713.1"/>
    </source>
</evidence>
<dbReference type="EMBL" id="BNJK01000003">
    <property type="protein sequence ID" value="GHP00713.1"/>
    <property type="molecule type" value="Genomic_DNA"/>
</dbReference>
<proteinExistence type="predicted"/>
<dbReference type="PANTHER" id="PTHR42759:SF1">
    <property type="entry name" value="MAGNESIUM-CHELATASE SUBUNIT CHLD"/>
    <property type="match status" value="1"/>
</dbReference>
<dbReference type="InterPro" id="IPR050764">
    <property type="entry name" value="CbbQ/NirQ/NorQ/GpvN"/>
</dbReference>
<dbReference type="SMART" id="SM00382">
    <property type="entry name" value="AAA"/>
    <property type="match status" value="1"/>
</dbReference>
<evidence type="ECO:0000259" key="1">
    <source>
        <dbReference type="SMART" id="SM00382"/>
    </source>
</evidence>
<gene>
    <name evidence="2" type="ORF">KSF_107600</name>
</gene>
<reference evidence="2" key="1">
    <citation type="submission" date="2020-10" db="EMBL/GenBank/DDBJ databases">
        <title>Taxonomic study of unclassified bacteria belonging to the class Ktedonobacteria.</title>
        <authorList>
            <person name="Yabe S."/>
            <person name="Wang C.M."/>
            <person name="Zheng Y."/>
            <person name="Sakai Y."/>
            <person name="Cavaletti L."/>
            <person name="Monciardini P."/>
            <person name="Donadio S."/>
        </authorList>
    </citation>
    <scope>NUCLEOTIDE SEQUENCE</scope>
    <source>
        <strain evidence="2">ID150040</strain>
    </source>
</reference>
<accession>A0A8J3NAS7</accession>
<dbReference type="Pfam" id="PF07728">
    <property type="entry name" value="AAA_5"/>
    <property type="match status" value="1"/>
</dbReference>
<comment type="caution">
    <text evidence="2">The sequence shown here is derived from an EMBL/GenBank/DDBJ whole genome shotgun (WGS) entry which is preliminary data.</text>
</comment>
<dbReference type="GO" id="GO:0016887">
    <property type="term" value="F:ATP hydrolysis activity"/>
    <property type="evidence" value="ECO:0007669"/>
    <property type="project" value="InterPro"/>
</dbReference>
<dbReference type="InterPro" id="IPR011704">
    <property type="entry name" value="ATPase_dyneun-rel_AAA"/>
</dbReference>